<dbReference type="Gene3D" id="1.10.10.10">
    <property type="entry name" value="Winged helix-like DNA-binding domain superfamily/Winged helix DNA-binding domain"/>
    <property type="match status" value="1"/>
</dbReference>
<evidence type="ECO:0000256" key="1">
    <source>
        <dbReference type="ARBA" id="ARBA00023015"/>
    </source>
</evidence>
<dbReference type="SMART" id="SM00895">
    <property type="entry name" value="FCD"/>
    <property type="match status" value="1"/>
</dbReference>
<evidence type="ECO:0000256" key="2">
    <source>
        <dbReference type="ARBA" id="ARBA00023125"/>
    </source>
</evidence>
<dbReference type="InterPro" id="IPR011711">
    <property type="entry name" value="GntR_C"/>
</dbReference>
<dbReference type="EMBL" id="BMLM01000001">
    <property type="protein sequence ID" value="GGN77822.1"/>
    <property type="molecule type" value="Genomic_DNA"/>
</dbReference>
<reference evidence="7" key="1">
    <citation type="journal article" date="2019" name="Int. J. Syst. Evol. Microbiol.">
        <title>The Global Catalogue of Microorganisms (GCM) 10K type strain sequencing project: providing services to taxonomists for standard genome sequencing and annotation.</title>
        <authorList>
            <consortium name="The Broad Institute Genomics Platform"/>
            <consortium name="The Broad Institute Genome Sequencing Center for Infectious Disease"/>
            <person name="Wu L."/>
            <person name="Ma J."/>
        </authorList>
    </citation>
    <scope>NUCLEOTIDE SEQUENCE [LARGE SCALE GENOMIC DNA]</scope>
    <source>
        <strain evidence="7">CGMCC 1.6960</strain>
    </source>
</reference>
<accession>A0ABQ2KFD2</accession>
<protein>
    <recommendedName>
        <fullName evidence="5">HTH gntR-type domain-containing protein</fullName>
    </recommendedName>
</protein>
<organism evidence="6 7">
    <name type="scientific">Agrococcus terreus</name>
    <dbReference type="NCBI Taxonomy" id="574649"/>
    <lineage>
        <taxon>Bacteria</taxon>
        <taxon>Bacillati</taxon>
        <taxon>Actinomycetota</taxon>
        <taxon>Actinomycetes</taxon>
        <taxon>Micrococcales</taxon>
        <taxon>Microbacteriaceae</taxon>
        <taxon>Agrococcus</taxon>
    </lineage>
</organism>
<feature type="compositionally biased region" description="Low complexity" evidence="4">
    <location>
        <begin position="236"/>
        <end position="250"/>
    </location>
</feature>
<evidence type="ECO:0000313" key="6">
    <source>
        <dbReference type="EMBL" id="GGN77822.1"/>
    </source>
</evidence>
<sequence length="250" mass="26992">MHESLEALALQLVDLSTPEPDGSRRLAPERELCIRLDVSRATLRERLSRLESIGVLSRRQGHGTYLQAPGPDFIRTYFTTMGALGFLDAAHVAEAREMLETVVTVQAARRGTAADAQRLRAHVDAMVASTAAGEHEAASEADLAFHAELFRILDNPVFTMIHAGLAHVLQDAMHERRAAALAAVGADHDGPVETDTIHYPIVEAIAANDPDAARAAIRRHFEVHSLITHDPERAETPAAAAAPTSKETTA</sequence>
<gene>
    <name evidence="6" type="ORF">GCM10010968_02840</name>
</gene>
<evidence type="ECO:0000256" key="3">
    <source>
        <dbReference type="ARBA" id="ARBA00023163"/>
    </source>
</evidence>
<dbReference type="Pfam" id="PF00392">
    <property type="entry name" value="GntR"/>
    <property type="match status" value="1"/>
</dbReference>
<dbReference type="Gene3D" id="1.20.120.530">
    <property type="entry name" value="GntR ligand-binding domain-like"/>
    <property type="match status" value="1"/>
</dbReference>
<dbReference type="InterPro" id="IPR036390">
    <property type="entry name" value="WH_DNA-bd_sf"/>
</dbReference>
<dbReference type="PANTHER" id="PTHR43537:SF5">
    <property type="entry name" value="UXU OPERON TRANSCRIPTIONAL REGULATOR"/>
    <property type="match status" value="1"/>
</dbReference>
<keyword evidence="3" id="KW-0804">Transcription</keyword>
<dbReference type="InterPro" id="IPR000524">
    <property type="entry name" value="Tscrpt_reg_HTH_GntR"/>
</dbReference>
<proteinExistence type="predicted"/>
<dbReference type="PRINTS" id="PR00035">
    <property type="entry name" value="HTHGNTR"/>
</dbReference>
<comment type="caution">
    <text evidence="6">The sequence shown here is derived from an EMBL/GenBank/DDBJ whole genome shotgun (WGS) entry which is preliminary data.</text>
</comment>
<name>A0ABQ2KFD2_9MICO</name>
<feature type="domain" description="HTH gntR-type" evidence="5">
    <location>
        <begin position="1"/>
        <end position="69"/>
    </location>
</feature>
<feature type="region of interest" description="Disordered" evidence="4">
    <location>
        <begin position="229"/>
        <end position="250"/>
    </location>
</feature>
<dbReference type="Proteomes" id="UP000626982">
    <property type="component" value="Unassembled WGS sequence"/>
</dbReference>
<keyword evidence="2" id="KW-0238">DNA-binding</keyword>
<dbReference type="InterPro" id="IPR008920">
    <property type="entry name" value="TF_FadR/GntR_C"/>
</dbReference>
<dbReference type="RefSeq" id="WP_188715267.1">
    <property type="nucleotide sequence ID" value="NZ_BAABBD010000001.1"/>
</dbReference>
<dbReference type="Pfam" id="PF07729">
    <property type="entry name" value="FCD"/>
    <property type="match status" value="1"/>
</dbReference>
<dbReference type="SUPFAM" id="SSF46785">
    <property type="entry name" value="Winged helix' DNA-binding domain"/>
    <property type="match status" value="1"/>
</dbReference>
<evidence type="ECO:0000313" key="7">
    <source>
        <dbReference type="Proteomes" id="UP000626982"/>
    </source>
</evidence>
<keyword evidence="7" id="KW-1185">Reference proteome</keyword>
<evidence type="ECO:0000259" key="5">
    <source>
        <dbReference type="PROSITE" id="PS50949"/>
    </source>
</evidence>
<dbReference type="PROSITE" id="PS50949">
    <property type="entry name" value="HTH_GNTR"/>
    <property type="match status" value="1"/>
</dbReference>
<dbReference type="SMART" id="SM00345">
    <property type="entry name" value="HTH_GNTR"/>
    <property type="match status" value="1"/>
</dbReference>
<dbReference type="InterPro" id="IPR036388">
    <property type="entry name" value="WH-like_DNA-bd_sf"/>
</dbReference>
<keyword evidence="1" id="KW-0805">Transcription regulation</keyword>
<dbReference type="SUPFAM" id="SSF48008">
    <property type="entry name" value="GntR ligand-binding domain-like"/>
    <property type="match status" value="1"/>
</dbReference>
<evidence type="ECO:0000256" key="4">
    <source>
        <dbReference type="SAM" id="MobiDB-lite"/>
    </source>
</evidence>
<dbReference type="PANTHER" id="PTHR43537">
    <property type="entry name" value="TRANSCRIPTIONAL REGULATOR, GNTR FAMILY"/>
    <property type="match status" value="1"/>
</dbReference>